<protein>
    <submittedName>
        <fullName evidence="1">Uncharacterized protein</fullName>
    </submittedName>
</protein>
<reference evidence="1" key="2">
    <citation type="submission" date="2013-09" db="EMBL/GenBank/DDBJ databases">
        <title>Draft genome sequence of Alistipes putredinis (DSM 17216).</title>
        <authorList>
            <person name="Sudarsanam P."/>
            <person name="Ley R."/>
            <person name="Guruge J."/>
            <person name="Turnbaugh P.J."/>
            <person name="Mahowald M."/>
            <person name="Liep D."/>
            <person name="Gordon J."/>
        </authorList>
    </citation>
    <scope>NUCLEOTIDE SEQUENCE</scope>
    <source>
        <strain evidence="1">DSM 17216</strain>
    </source>
</reference>
<organism evidence="1 2">
    <name type="scientific">Alistipes putredinis DSM 17216</name>
    <dbReference type="NCBI Taxonomy" id="445970"/>
    <lineage>
        <taxon>Bacteria</taxon>
        <taxon>Pseudomonadati</taxon>
        <taxon>Bacteroidota</taxon>
        <taxon>Bacteroidia</taxon>
        <taxon>Bacteroidales</taxon>
        <taxon>Rikenellaceae</taxon>
        <taxon>Alistipes</taxon>
    </lineage>
</organism>
<reference evidence="1" key="1">
    <citation type="submission" date="2007-10" db="EMBL/GenBank/DDBJ databases">
        <authorList>
            <person name="Fulton L."/>
            <person name="Clifton S."/>
            <person name="Fulton B."/>
            <person name="Xu J."/>
            <person name="Minx P."/>
            <person name="Pepin K.H."/>
            <person name="Johnson M."/>
            <person name="Thiruvilangam P."/>
            <person name="Bhonagiri V."/>
            <person name="Nash W.E."/>
            <person name="Mardis E.R."/>
            <person name="Wilson R.K."/>
        </authorList>
    </citation>
    <scope>NUCLEOTIDE SEQUENCE [LARGE SCALE GENOMIC DNA]</scope>
    <source>
        <strain evidence="1">DSM 17216</strain>
    </source>
</reference>
<evidence type="ECO:0000313" key="2">
    <source>
        <dbReference type="Proteomes" id="UP000005819"/>
    </source>
</evidence>
<dbReference type="HOGENOM" id="CLU_3283816_0_0_10"/>
<proteinExistence type="predicted"/>
<comment type="caution">
    <text evidence="1">The sequence shown here is derived from an EMBL/GenBank/DDBJ whole genome shotgun (WGS) entry which is preliminary data.</text>
</comment>
<dbReference type="EMBL" id="ABFK02000016">
    <property type="protein sequence ID" value="EDS04318.1"/>
    <property type="molecule type" value="Genomic_DNA"/>
</dbReference>
<evidence type="ECO:0000313" key="1">
    <source>
        <dbReference type="EMBL" id="EDS04318.1"/>
    </source>
</evidence>
<keyword evidence="2" id="KW-1185">Reference proteome</keyword>
<dbReference type="AlphaFoldDB" id="B0MU81"/>
<accession>B0MU81</accession>
<name>B0MU81_9BACT</name>
<sequence length="40" mass="4452">MVYFVKAIISFNVSLSDGRGIVSENRSSAIRVRVCTSLYL</sequence>
<gene>
    <name evidence="1" type="ORF">ALIPUT_00189</name>
</gene>
<dbReference type="Proteomes" id="UP000005819">
    <property type="component" value="Unassembled WGS sequence"/>
</dbReference>